<gene>
    <name evidence="2" type="ORF">SI8410_02003007</name>
</gene>
<keyword evidence="1" id="KW-1133">Transmembrane helix</keyword>
<feature type="transmembrane region" description="Helical" evidence="1">
    <location>
        <begin position="6"/>
        <end position="24"/>
    </location>
</feature>
<name>A0A7I8K3U3_SPIIN</name>
<keyword evidence="3" id="KW-1185">Reference proteome</keyword>
<sequence>MSYGWASMMMIFSFLLVFWVSPIIW</sequence>
<keyword evidence="1" id="KW-0472">Membrane</keyword>
<dbReference type="EMBL" id="LR746265">
    <property type="protein sequence ID" value="CAA7391771.1"/>
    <property type="molecule type" value="Genomic_DNA"/>
</dbReference>
<keyword evidence="1" id="KW-0812">Transmembrane</keyword>
<organism evidence="2 3">
    <name type="scientific">Spirodela intermedia</name>
    <name type="common">Intermediate duckweed</name>
    <dbReference type="NCBI Taxonomy" id="51605"/>
    <lineage>
        <taxon>Eukaryota</taxon>
        <taxon>Viridiplantae</taxon>
        <taxon>Streptophyta</taxon>
        <taxon>Embryophyta</taxon>
        <taxon>Tracheophyta</taxon>
        <taxon>Spermatophyta</taxon>
        <taxon>Magnoliopsida</taxon>
        <taxon>Liliopsida</taxon>
        <taxon>Araceae</taxon>
        <taxon>Lemnoideae</taxon>
        <taxon>Spirodela</taxon>
    </lineage>
</organism>
<dbReference type="Proteomes" id="UP000663760">
    <property type="component" value="Chromosome 2"/>
</dbReference>
<protein>
    <submittedName>
        <fullName evidence="2">Uncharacterized protein</fullName>
    </submittedName>
</protein>
<evidence type="ECO:0000313" key="2">
    <source>
        <dbReference type="EMBL" id="CAA7391771.1"/>
    </source>
</evidence>
<proteinExistence type="predicted"/>
<dbReference type="AlphaFoldDB" id="A0A7I8K3U3"/>
<evidence type="ECO:0000313" key="3">
    <source>
        <dbReference type="Proteomes" id="UP000663760"/>
    </source>
</evidence>
<evidence type="ECO:0000256" key="1">
    <source>
        <dbReference type="SAM" id="Phobius"/>
    </source>
</evidence>
<reference evidence="2" key="1">
    <citation type="submission" date="2020-02" db="EMBL/GenBank/DDBJ databases">
        <authorList>
            <person name="Scholz U."/>
            <person name="Mascher M."/>
            <person name="Fiebig A."/>
        </authorList>
    </citation>
    <scope>NUCLEOTIDE SEQUENCE</scope>
</reference>
<accession>A0A7I8K3U3</accession>